<evidence type="ECO:0000313" key="3">
    <source>
        <dbReference type="Proteomes" id="UP001143981"/>
    </source>
</evidence>
<dbReference type="EMBL" id="JANBOI010002836">
    <property type="protein sequence ID" value="KAJ1719657.1"/>
    <property type="molecule type" value="Genomic_DNA"/>
</dbReference>
<evidence type="ECO:0000256" key="1">
    <source>
        <dbReference type="SAM" id="MobiDB-lite"/>
    </source>
</evidence>
<feature type="non-terminal residue" evidence="2">
    <location>
        <position position="171"/>
    </location>
</feature>
<dbReference type="Proteomes" id="UP001143981">
    <property type="component" value="Unassembled WGS sequence"/>
</dbReference>
<sequence length="171" mass="18116">MSASRHDAAALRPYVLQAVALGLDLETSRRSLEVEGVRHAEPKPRRPSLSQRLGLQSLTERGSSPASEATARSPSPATDGQTKAAETPEAQGSGVSQQLVPSPSQSPSPAPGPKQRAIKIECVDIAGNDIYVGTSNGQIVHFTTETPEIDSARTPDHFKVQTVDLKMGGKR</sequence>
<keyword evidence="3" id="KW-1185">Reference proteome</keyword>
<reference evidence="2" key="1">
    <citation type="submission" date="2022-07" db="EMBL/GenBank/DDBJ databases">
        <title>Phylogenomic reconstructions and comparative analyses of Kickxellomycotina fungi.</title>
        <authorList>
            <person name="Reynolds N.K."/>
            <person name="Stajich J.E."/>
            <person name="Barry K."/>
            <person name="Grigoriev I.V."/>
            <person name="Crous P."/>
            <person name="Smith M.E."/>
        </authorList>
    </citation>
    <scope>NUCLEOTIDE SEQUENCE</scope>
    <source>
        <strain evidence="2">BCRC 34381</strain>
    </source>
</reference>
<feature type="compositionally biased region" description="Basic and acidic residues" evidence="1">
    <location>
        <begin position="27"/>
        <end position="44"/>
    </location>
</feature>
<protein>
    <submittedName>
        <fullName evidence="2">Uncharacterized protein</fullName>
    </submittedName>
</protein>
<organism evidence="2 3">
    <name type="scientific">Coemansia biformis</name>
    <dbReference type="NCBI Taxonomy" id="1286918"/>
    <lineage>
        <taxon>Eukaryota</taxon>
        <taxon>Fungi</taxon>
        <taxon>Fungi incertae sedis</taxon>
        <taxon>Zoopagomycota</taxon>
        <taxon>Kickxellomycotina</taxon>
        <taxon>Kickxellomycetes</taxon>
        <taxon>Kickxellales</taxon>
        <taxon>Kickxellaceae</taxon>
        <taxon>Coemansia</taxon>
    </lineage>
</organism>
<name>A0A9W7XWG1_9FUNG</name>
<feature type="region of interest" description="Disordered" evidence="1">
    <location>
        <begin position="27"/>
        <end position="115"/>
    </location>
</feature>
<accession>A0A9W7XWG1</accession>
<dbReference type="AlphaFoldDB" id="A0A9W7XWG1"/>
<comment type="caution">
    <text evidence="2">The sequence shown here is derived from an EMBL/GenBank/DDBJ whole genome shotgun (WGS) entry which is preliminary data.</text>
</comment>
<evidence type="ECO:0000313" key="2">
    <source>
        <dbReference type="EMBL" id="KAJ1719657.1"/>
    </source>
</evidence>
<feature type="compositionally biased region" description="Low complexity" evidence="1">
    <location>
        <begin position="93"/>
        <end position="103"/>
    </location>
</feature>
<dbReference type="OrthoDB" id="10258882at2759"/>
<feature type="compositionally biased region" description="Polar residues" evidence="1">
    <location>
        <begin position="48"/>
        <end position="81"/>
    </location>
</feature>
<gene>
    <name evidence="2" type="ORF">LPJ61_006271</name>
</gene>
<proteinExistence type="predicted"/>